<protein>
    <submittedName>
        <fullName evidence="1">Uncharacterized protein</fullName>
    </submittedName>
</protein>
<organism evidence="1 2">
    <name type="scientific">Penicillium atrosanguineum</name>
    <dbReference type="NCBI Taxonomy" id="1132637"/>
    <lineage>
        <taxon>Eukaryota</taxon>
        <taxon>Fungi</taxon>
        <taxon>Dikarya</taxon>
        <taxon>Ascomycota</taxon>
        <taxon>Pezizomycotina</taxon>
        <taxon>Eurotiomycetes</taxon>
        <taxon>Eurotiomycetidae</taxon>
        <taxon>Eurotiales</taxon>
        <taxon>Aspergillaceae</taxon>
        <taxon>Penicillium</taxon>
    </lineage>
</organism>
<dbReference type="Proteomes" id="UP001147746">
    <property type="component" value="Unassembled WGS sequence"/>
</dbReference>
<dbReference type="AlphaFoldDB" id="A0A9W9U7Q6"/>
<proteinExistence type="predicted"/>
<comment type="caution">
    <text evidence="1">The sequence shown here is derived from an EMBL/GenBank/DDBJ whole genome shotgun (WGS) entry which is preliminary data.</text>
</comment>
<sequence>MIKYVVKHNICDFLYNVDTAKAPSDWKYLALRYDPVGPVHYHSGAPGLSLSFQLHLQGDPSAMNDRLRKLDQLTNTARLAVQKITEVVSSGMDTYVNPVAAAENFNPNDMWSLKRWGWKK</sequence>
<reference evidence="1" key="1">
    <citation type="submission" date="2022-12" db="EMBL/GenBank/DDBJ databases">
        <authorList>
            <person name="Petersen C."/>
        </authorList>
    </citation>
    <scope>NUCLEOTIDE SEQUENCE</scope>
    <source>
        <strain evidence="1">IBT 21472</strain>
    </source>
</reference>
<name>A0A9W9U7Q6_9EURO</name>
<reference evidence="1" key="2">
    <citation type="journal article" date="2023" name="IMA Fungus">
        <title>Comparative genomic study of the Penicillium genus elucidates a diverse pangenome and 15 lateral gene transfer events.</title>
        <authorList>
            <person name="Petersen C."/>
            <person name="Sorensen T."/>
            <person name="Nielsen M.R."/>
            <person name="Sondergaard T.E."/>
            <person name="Sorensen J.L."/>
            <person name="Fitzpatrick D.A."/>
            <person name="Frisvad J.C."/>
            <person name="Nielsen K.L."/>
        </authorList>
    </citation>
    <scope>NUCLEOTIDE SEQUENCE</scope>
    <source>
        <strain evidence="1">IBT 21472</strain>
    </source>
</reference>
<keyword evidence="2" id="KW-1185">Reference proteome</keyword>
<gene>
    <name evidence="1" type="ORF">N7476_002631</name>
</gene>
<accession>A0A9W9U7Q6</accession>
<evidence type="ECO:0000313" key="2">
    <source>
        <dbReference type="Proteomes" id="UP001147746"/>
    </source>
</evidence>
<dbReference type="EMBL" id="JAPZBO010000002">
    <property type="protein sequence ID" value="KAJ5324031.1"/>
    <property type="molecule type" value="Genomic_DNA"/>
</dbReference>
<evidence type="ECO:0000313" key="1">
    <source>
        <dbReference type="EMBL" id="KAJ5324031.1"/>
    </source>
</evidence>